<reference evidence="2 3" key="1">
    <citation type="submission" date="2017-09" db="EMBL/GenBank/DDBJ databases">
        <authorList>
            <consortium name="International Durum Wheat Genome Sequencing Consortium (IDWGSC)"/>
            <person name="Milanesi L."/>
        </authorList>
    </citation>
    <scope>NUCLEOTIDE SEQUENCE [LARGE SCALE GENOMIC DNA]</scope>
    <source>
        <strain evidence="3">cv. Svevo</strain>
    </source>
</reference>
<dbReference type="PANTHER" id="PTHR43349:SF57">
    <property type="entry name" value="NMRA-LIKE DOMAIN-CONTAINING PROTEIN"/>
    <property type="match status" value="1"/>
</dbReference>
<dbReference type="InterPro" id="IPR036291">
    <property type="entry name" value="NAD(P)-bd_dom_sf"/>
</dbReference>
<gene>
    <name evidence="2" type="ORF">TRITD_3Bv1G000330</name>
</gene>
<dbReference type="Pfam" id="PF05368">
    <property type="entry name" value="NmrA"/>
    <property type="match status" value="1"/>
</dbReference>
<evidence type="ECO:0000313" key="2">
    <source>
        <dbReference type="EMBL" id="VAH70547.1"/>
    </source>
</evidence>
<feature type="domain" description="NmrA-like" evidence="1">
    <location>
        <begin position="8"/>
        <end position="105"/>
    </location>
</feature>
<proteinExistence type="predicted"/>
<evidence type="ECO:0000259" key="1">
    <source>
        <dbReference type="Pfam" id="PF05368"/>
    </source>
</evidence>
<sequence length="114" mass="12085">MVLDKQDRSRVLVIGGTGHIGKHIVAASVRRDNPTCVLIRDAAPAYLAKAQLLKSFIDSGVALIKGDLFDHDSLVNAIKGADAVISAVGTCQLDEQTRIVMAIKESCCTEVPAV</sequence>
<protein>
    <recommendedName>
        <fullName evidence="1">NmrA-like domain-containing protein</fullName>
    </recommendedName>
</protein>
<organism evidence="2 3">
    <name type="scientific">Triticum turgidum subsp. durum</name>
    <name type="common">Durum wheat</name>
    <name type="synonym">Triticum durum</name>
    <dbReference type="NCBI Taxonomy" id="4567"/>
    <lineage>
        <taxon>Eukaryota</taxon>
        <taxon>Viridiplantae</taxon>
        <taxon>Streptophyta</taxon>
        <taxon>Embryophyta</taxon>
        <taxon>Tracheophyta</taxon>
        <taxon>Spermatophyta</taxon>
        <taxon>Magnoliopsida</taxon>
        <taxon>Liliopsida</taxon>
        <taxon>Poales</taxon>
        <taxon>Poaceae</taxon>
        <taxon>BOP clade</taxon>
        <taxon>Pooideae</taxon>
        <taxon>Triticodae</taxon>
        <taxon>Triticeae</taxon>
        <taxon>Triticinae</taxon>
        <taxon>Triticum</taxon>
    </lineage>
</organism>
<dbReference type="PANTHER" id="PTHR43349">
    <property type="entry name" value="PINORESINOL REDUCTASE-RELATED"/>
    <property type="match status" value="1"/>
</dbReference>
<dbReference type="InterPro" id="IPR050608">
    <property type="entry name" value="NmrA-type/Isoflavone_red_sf"/>
</dbReference>
<dbReference type="SUPFAM" id="SSF51735">
    <property type="entry name" value="NAD(P)-binding Rossmann-fold domains"/>
    <property type="match status" value="1"/>
</dbReference>
<accession>A0A9R1RVE4</accession>
<dbReference type="AlphaFoldDB" id="A0A9R1RVE4"/>
<dbReference type="Gene3D" id="3.40.50.720">
    <property type="entry name" value="NAD(P)-binding Rossmann-like Domain"/>
    <property type="match status" value="1"/>
</dbReference>
<evidence type="ECO:0000313" key="3">
    <source>
        <dbReference type="Proteomes" id="UP000324705"/>
    </source>
</evidence>
<dbReference type="InterPro" id="IPR008030">
    <property type="entry name" value="NmrA-like"/>
</dbReference>
<keyword evidence="3" id="KW-1185">Reference proteome</keyword>
<dbReference type="Gramene" id="TRITD3Bv1G000330.4">
    <property type="protein sequence ID" value="TRITD3Bv1G000330.4"/>
    <property type="gene ID" value="TRITD3Bv1G000330"/>
</dbReference>
<name>A0A9R1RVE4_TRITD</name>
<dbReference type="Proteomes" id="UP000324705">
    <property type="component" value="Chromosome 3B"/>
</dbReference>
<dbReference type="EMBL" id="LT934116">
    <property type="protein sequence ID" value="VAH70547.1"/>
    <property type="molecule type" value="Genomic_DNA"/>
</dbReference>